<protein>
    <submittedName>
        <fullName evidence="2">3-oxoadipate enol-lactonase</fullName>
    </submittedName>
</protein>
<evidence type="ECO:0000259" key="1">
    <source>
        <dbReference type="Pfam" id="PF00561"/>
    </source>
</evidence>
<dbReference type="PANTHER" id="PTHR43433:SF5">
    <property type="entry name" value="AB HYDROLASE-1 DOMAIN-CONTAINING PROTEIN"/>
    <property type="match status" value="1"/>
</dbReference>
<dbReference type="STRING" id="160660.BJI67_06675"/>
<dbReference type="PANTHER" id="PTHR43433">
    <property type="entry name" value="HYDROLASE, ALPHA/BETA FOLD FAMILY PROTEIN"/>
    <property type="match status" value="1"/>
</dbReference>
<proteinExistence type="predicted"/>
<dbReference type="NCBIfam" id="TIGR02427">
    <property type="entry name" value="protocat_pcaD"/>
    <property type="match status" value="1"/>
</dbReference>
<dbReference type="AlphaFoldDB" id="A0A1A6C8U6"/>
<reference evidence="2 3" key="1">
    <citation type="journal article" date="2014" name="Genome Announc.">
        <title>Draft Genome Sequence of the Iron-Oxidizing, Acidophilic, and Halotolerant 'Thiobacillus prosperus' Type Strain DSM 5130.</title>
        <authorList>
            <person name="Ossandon F.J."/>
            <person name="Cardenas J.P."/>
            <person name="Corbett M."/>
            <person name="Quatrini R."/>
            <person name="Holmes D.S."/>
            <person name="Watkin E."/>
        </authorList>
    </citation>
    <scope>NUCLEOTIDE SEQUENCE [LARGE SCALE GENOMIC DNA]</scope>
    <source>
        <strain evidence="2 3">DSM 5130</strain>
    </source>
</reference>
<dbReference type="InterPro" id="IPR029058">
    <property type="entry name" value="AB_hydrolase_fold"/>
</dbReference>
<dbReference type="RefSeq" id="WP_038086679.1">
    <property type="nucleotide sequence ID" value="NZ_JQSG02000001.1"/>
</dbReference>
<accession>A0A1A6C8U6</accession>
<sequence>MPSTEIDELRLHYRLEGPVDAPVLVLSNSLGAALEMWQPQMAALSERFRVLRYDTRGHGRSSVPPGPYSIERLGHDVLGLLDALDIERAHFCGLSMGGMTGIWLGIHAAERLERLVLCNTAARLGDADGWNARIREVGEGGMNALVGATMERWFTAAFRAHARAECTAIQAMFNATDPAGYAACCAAIRDMDQRAGLGRIGTPTLLIGGEQDPVTPPECTHELVAAIPGASLAMLDAAHLSNVEAAAAFTRSVIEFLHA</sequence>
<feature type="domain" description="AB hydrolase-1" evidence="1">
    <location>
        <begin position="22"/>
        <end position="245"/>
    </location>
</feature>
<dbReference type="OrthoDB" id="9779853at2"/>
<dbReference type="InterPro" id="IPR000073">
    <property type="entry name" value="AB_hydrolase_1"/>
</dbReference>
<dbReference type="Proteomes" id="UP000029273">
    <property type="component" value="Unassembled WGS sequence"/>
</dbReference>
<dbReference type="GO" id="GO:0042952">
    <property type="term" value="P:beta-ketoadipate pathway"/>
    <property type="evidence" value="ECO:0007669"/>
    <property type="project" value="InterPro"/>
</dbReference>
<dbReference type="Pfam" id="PF00561">
    <property type="entry name" value="Abhydrolase_1"/>
    <property type="match status" value="1"/>
</dbReference>
<dbReference type="InterPro" id="IPR050471">
    <property type="entry name" value="AB_hydrolase"/>
</dbReference>
<dbReference type="SUPFAM" id="SSF53474">
    <property type="entry name" value="alpha/beta-Hydrolases"/>
    <property type="match status" value="1"/>
</dbReference>
<dbReference type="GO" id="GO:0047570">
    <property type="term" value="F:3-oxoadipate enol-lactonase activity"/>
    <property type="evidence" value="ECO:0007669"/>
    <property type="project" value="InterPro"/>
</dbReference>
<evidence type="ECO:0000313" key="2">
    <source>
        <dbReference type="EMBL" id="OBS10969.1"/>
    </source>
</evidence>
<gene>
    <name evidence="2" type="ORF">Thpro_020685</name>
</gene>
<keyword evidence="3" id="KW-1185">Reference proteome</keyword>
<evidence type="ECO:0000313" key="3">
    <source>
        <dbReference type="Proteomes" id="UP000029273"/>
    </source>
</evidence>
<comment type="caution">
    <text evidence="2">The sequence shown here is derived from an EMBL/GenBank/DDBJ whole genome shotgun (WGS) entry which is preliminary data.</text>
</comment>
<organism evidence="2 3">
    <name type="scientific">Acidihalobacter prosperus</name>
    <dbReference type="NCBI Taxonomy" id="160660"/>
    <lineage>
        <taxon>Bacteria</taxon>
        <taxon>Pseudomonadati</taxon>
        <taxon>Pseudomonadota</taxon>
        <taxon>Gammaproteobacteria</taxon>
        <taxon>Chromatiales</taxon>
        <taxon>Ectothiorhodospiraceae</taxon>
        <taxon>Acidihalobacter</taxon>
    </lineage>
</organism>
<dbReference type="EMBL" id="JQSG02000001">
    <property type="protein sequence ID" value="OBS10969.1"/>
    <property type="molecule type" value="Genomic_DNA"/>
</dbReference>
<name>A0A1A6C8U6_9GAMM</name>
<dbReference type="InterPro" id="IPR026968">
    <property type="entry name" value="PcaD/CatD"/>
</dbReference>
<dbReference type="PRINTS" id="PR00111">
    <property type="entry name" value="ABHYDROLASE"/>
</dbReference>
<dbReference type="Gene3D" id="3.40.50.1820">
    <property type="entry name" value="alpha/beta hydrolase"/>
    <property type="match status" value="1"/>
</dbReference>